<feature type="transmembrane region" description="Helical" evidence="5">
    <location>
        <begin position="164"/>
        <end position="185"/>
    </location>
</feature>
<feature type="transmembrane region" description="Helical" evidence="5">
    <location>
        <begin position="341"/>
        <end position="361"/>
    </location>
</feature>
<evidence type="ECO:0000256" key="2">
    <source>
        <dbReference type="ARBA" id="ARBA00022692"/>
    </source>
</evidence>
<feature type="transmembrane region" description="Helical" evidence="5">
    <location>
        <begin position="101"/>
        <end position="119"/>
    </location>
</feature>
<sequence length="509" mass="55772">MSARSPRSTVKDIEHAPVSDDPRAWSYAQKAWQPPSKFVSTFFSLKSSIHMCFHTAANAQIEHELHASSSDISWSLSVFVLVQGLFPLVWSAISEIKGRKVVYLSSMSLFVVGSAVVAASKTIGLVIGMRALQAVGSSAVMAIAAATLADIYEPHERGAKMGMYYAAPLLGASMGPFLGGVFAQALGWRAVFWFSLISGAIVLVALSILFKDSFRKERSLTYQNVLRRRLEENQLCMAAQCRINIVESSIDKSQRMPSEDTIRELEAGNSTSGIVHHINDIMLSFKDVDPFPPIILVLKRWNNNIILLASGLIFGFTYSLSYTCARTLSTRYGYDALHTGFILLSSGIGSICGSTLGGRWSDTMLMKLRNKHGGKTHPEMRLQSTLPAMALLPLSALGYAWICQTHQPVAAICVMLFVAGWIYTSTLAYIVDANTGRSSTAVAMNSAYRGILAFIAAEIAIPLQDRIGDGGLYTFWAGLLVIMETLVLLVLNFGNQWREKCEEAERKNV</sequence>
<reference evidence="7" key="1">
    <citation type="submission" date="2019-10" db="EMBL/GenBank/DDBJ databases">
        <authorList>
            <consortium name="DOE Joint Genome Institute"/>
            <person name="Kuo A."/>
            <person name="Miyauchi S."/>
            <person name="Kiss E."/>
            <person name="Drula E."/>
            <person name="Kohler A."/>
            <person name="Sanchez-Garcia M."/>
            <person name="Andreopoulos B."/>
            <person name="Barry K.W."/>
            <person name="Bonito G."/>
            <person name="Buee M."/>
            <person name="Carver A."/>
            <person name="Chen C."/>
            <person name="Cichocki N."/>
            <person name="Clum A."/>
            <person name="Culley D."/>
            <person name="Crous P.W."/>
            <person name="Fauchery L."/>
            <person name="Girlanda M."/>
            <person name="Hayes R."/>
            <person name="Keri Z."/>
            <person name="LaButti K."/>
            <person name="Lipzen A."/>
            <person name="Lombard V."/>
            <person name="Magnuson J."/>
            <person name="Maillard F."/>
            <person name="Morin E."/>
            <person name="Murat C."/>
            <person name="Nolan M."/>
            <person name="Ohm R."/>
            <person name="Pangilinan J."/>
            <person name="Pereira M."/>
            <person name="Perotto S."/>
            <person name="Peter M."/>
            <person name="Riley R."/>
            <person name="Sitrit Y."/>
            <person name="Stielow B."/>
            <person name="Szollosi G."/>
            <person name="Zifcakova L."/>
            <person name="Stursova M."/>
            <person name="Spatafora J.W."/>
            <person name="Tedersoo L."/>
            <person name="Vaario L.-M."/>
            <person name="Yamada A."/>
            <person name="Yan M."/>
            <person name="Wang P."/>
            <person name="Xu J."/>
            <person name="Bruns T."/>
            <person name="Baldrian P."/>
            <person name="Vilgalys R."/>
            <person name="Henrissat B."/>
            <person name="Grigoriev I.V."/>
            <person name="Hibbett D."/>
            <person name="Nagy L.G."/>
            <person name="Martin F.M."/>
        </authorList>
    </citation>
    <scope>NUCLEOTIDE SEQUENCE</scope>
    <source>
        <strain evidence="7">BED1</strain>
    </source>
</reference>
<feature type="transmembrane region" description="Helical" evidence="5">
    <location>
        <begin position="408"/>
        <end position="430"/>
    </location>
</feature>
<dbReference type="InterPro" id="IPR036259">
    <property type="entry name" value="MFS_trans_sf"/>
</dbReference>
<evidence type="ECO:0000256" key="1">
    <source>
        <dbReference type="ARBA" id="ARBA00004141"/>
    </source>
</evidence>
<evidence type="ECO:0000256" key="5">
    <source>
        <dbReference type="SAM" id="Phobius"/>
    </source>
</evidence>
<dbReference type="Gene3D" id="1.20.1720.10">
    <property type="entry name" value="Multidrug resistance protein D"/>
    <property type="match status" value="1"/>
</dbReference>
<feature type="transmembrane region" description="Helical" evidence="5">
    <location>
        <begin position="131"/>
        <end position="152"/>
    </location>
</feature>
<accession>A0AAD4BQD4</accession>
<evidence type="ECO:0000256" key="3">
    <source>
        <dbReference type="ARBA" id="ARBA00022989"/>
    </source>
</evidence>
<dbReference type="Gene3D" id="1.20.1250.20">
    <property type="entry name" value="MFS general substrate transporter like domains"/>
    <property type="match status" value="1"/>
</dbReference>
<dbReference type="EMBL" id="WHUW01000020">
    <property type="protein sequence ID" value="KAF8436913.1"/>
    <property type="molecule type" value="Genomic_DNA"/>
</dbReference>
<dbReference type="AlphaFoldDB" id="A0AAD4BQD4"/>
<feature type="transmembrane region" description="Helical" evidence="5">
    <location>
        <begin position="305"/>
        <end position="321"/>
    </location>
</feature>
<comment type="subcellular location">
    <subcellularLocation>
        <location evidence="1">Membrane</location>
        <topology evidence="1">Multi-pass membrane protein</topology>
    </subcellularLocation>
</comment>
<dbReference type="PANTHER" id="PTHR23502">
    <property type="entry name" value="MAJOR FACILITATOR SUPERFAMILY"/>
    <property type="match status" value="1"/>
</dbReference>
<evidence type="ECO:0000313" key="7">
    <source>
        <dbReference type="EMBL" id="KAF8436913.1"/>
    </source>
</evidence>
<dbReference type="GO" id="GO:0005886">
    <property type="term" value="C:plasma membrane"/>
    <property type="evidence" value="ECO:0007669"/>
    <property type="project" value="TreeGrafter"/>
</dbReference>
<protein>
    <submittedName>
        <fullName evidence="7">Vacuolar DHA amino acid exporter</fullName>
    </submittedName>
</protein>
<name>A0AAD4BQD4_BOLED</name>
<feature type="transmembrane region" description="Helical" evidence="5">
    <location>
        <begin position="473"/>
        <end position="491"/>
    </location>
</feature>
<keyword evidence="3 5" id="KW-1133">Transmembrane helix</keyword>
<dbReference type="Proteomes" id="UP001194468">
    <property type="component" value="Unassembled WGS sequence"/>
</dbReference>
<proteinExistence type="predicted"/>
<evidence type="ECO:0000256" key="4">
    <source>
        <dbReference type="ARBA" id="ARBA00023136"/>
    </source>
</evidence>
<comment type="caution">
    <text evidence="7">The sequence shown here is derived from an EMBL/GenBank/DDBJ whole genome shotgun (WGS) entry which is preliminary data.</text>
</comment>
<gene>
    <name evidence="7" type="ORF">L210DRAFT_961045</name>
</gene>
<dbReference type="InterPro" id="IPR011701">
    <property type="entry name" value="MFS"/>
</dbReference>
<organism evidence="7 8">
    <name type="scientific">Boletus edulis BED1</name>
    <dbReference type="NCBI Taxonomy" id="1328754"/>
    <lineage>
        <taxon>Eukaryota</taxon>
        <taxon>Fungi</taxon>
        <taxon>Dikarya</taxon>
        <taxon>Basidiomycota</taxon>
        <taxon>Agaricomycotina</taxon>
        <taxon>Agaricomycetes</taxon>
        <taxon>Agaricomycetidae</taxon>
        <taxon>Boletales</taxon>
        <taxon>Boletineae</taxon>
        <taxon>Boletaceae</taxon>
        <taxon>Boletoideae</taxon>
        <taxon>Boletus</taxon>
    </lineage>
</organism>
<dbReference type="Pfam" id="PF07690">
    <property type="entry name" value="MFS_1"/>
    <property type="match status" value="1"/>
</dbReference>
<feature type="transmembrane region" description="Helical" evidence="5">
    <location>
        <begin position="72"/>
        <end position="89"/>
    </location>
</feature>
<dbReference type="PROSITE" id="PS50850">
    <property type="entry name" value="MFS"/>
    <property type="match status" value="1"/>
</dbReference>
<dbReference type="PANTHER" id="PTHR23502:SF5">
    <property type="entry name" value="QUINIDINE RESISTANCE PROTEIN 3"/>
    <property type="match status" value="1"/>
</dbReference>
<dbReference type="SUPFAM" id="SSF103473">
    <property type="entry name" value="MFS general substrate transporter"/>
    <property type="match status" value="1"/>
</dbReference>
<keyword evidence="4 5" id="KW-0472">Membrane</keyword>
<keyword evidence="2 5" id="KW-0812">Transmembrane</keyword>
<feature type="transmembrane region" description="Helical" evidence="5">
    <location>
        <begin position="191"/>
        <end position="210"/>
    </location>
</feature>
<dbReference type="GO" id="GO:0022857">
    <property type="term" value="F:transmembrane transporter activity"/>
    <property type="evidence" value="ECO:0007669"/>
    <property type="project" value="InterPro"/>
</dbReference>
<keyword evidence="8" id="KW-1185">Reference proteome</keyword>
<reference evidence="7" key="2">
    <citation type="journal article" date="2020" name="Nat. Commun.">
        <title>Large-scale genome sequencing of mycorrhizal fungi provides insights into the early evolution of symbiotic traits.</title>
        <authorList>
            <person name="Miyauchi S."/>
            <person name="Kiss E."/>
            <person name="Kuo A."/>
            <person name="Drula E."/>
            <person name="Kohler A."/>
            <person name="Sanchez-Garcia M."/>
            <person name="Morin E."/>
            <person name="Andreopoulos B."/>
            <person name="Barry K.W."/>
            <person name="Bonito G."/>
            <person name="Buee M."/>
            <person name="Carver A."/>
            <person name="Chen C."/>
            <person name="Cichocki N."/>
            <person name="Clum A."/>
            <person name="Culley D."/>
            <person name="Crous P.W."/>
            <person name="Fauchery L."/>
            <person name="Girlanda M."/>
            <person name="Hayes R.D."/>
            <person name="Keri Z."/>
            <person name="LaButti K."/>
            <person name="Lipzen A."/>
            <person name="Lombard V."/>
            <person name="Magnuson J."/>
            <person name="Maillard F."/>
            <person name="Murat C."/>
            <person name="Nolan M."/>
            <person name="Ohm R.A."/>
            <person name="Pangilinan J."/>
            <person name="Pereira M.F."/>
            <person name="Perotto S."/>
            <person name="Peter M."/>
            <person name="Pfister S."/>
            <person name="Riley R."/>
            <person name="Sitrit Y."/>
            <person name="Stielow J.B."/>
            <person name="Szollosi G."/>
            <person name="Zifcakova L."/>
            <person name="Stursova M."/>
            <person name="Spatafora J.W."/>
            <person name="Tedersoo L."/>
            <person name="Vaario L.M."/>
            <person name="Yamada A."/>
            <person name="Yan M."/>
            <person name="Wang P."/>
            <person name="Xu J."/>
            <person name="Bruns T."/>
            <person name="Baldrian P."/>
            <person name="Vilgalys R."/>
            <person name="Dunand C."/>
            <person name="Henrissat B."/>
            <person name="Grigoriev I.V."/>
            <person name="Hibbett D."/>
            <person name="Nagy L.G."/>
            <person name="Martin F.M."/>
        </authorList>
    </citation>
    <scope>NUCLEOTIDE SEQUENCE</scope>
    <source>
        <strain evidence="7">BED1</strain>
    </source>
</reference>
<dbReference type="InterPro" id="IPR020846">
    <property type="entry name" value="MFS_dom"/>
</dbReference>
<evidence type="ECO:0000259" key="6">
    <source>
        <dbReference type="PROSITE" id="PS50850"/>
    </source>
</evidence>
<feature type="domain" description="Major facilitator superfamily (MFS) profile" evidence="6">
    <location>
        <begin position="36"/>
        <end position="495"/>
    </location>
</feature>
<evidence type="ECO:0000313" key="8">
    <source>
        <dbReference type="Proteomes" id="UP001194468"/>
    </source>
</evidence>